<reference evidence="4 5" key="2">
    <citation type="submission" date="2018-11" db="EMBL/GenBank/DDBJ databases">
        <authorList>
            <consortium name="Pathogen Informatics"/>
        </authorList>
    </citation>
    <scope>NUCLEOTIDE SEQUENCE [LARGE SCALE GENOMIC DNA]</scope>
</reference>
<sequence>MRCAIVSFLFCLSTCHIVQQESSDQCFVGDQSQQFLSIVLSNISSKNTNLEESTTETVTSSSLDKCIVHDCMPLKRRRCDDHWNSTVHILNATEFSALLKSRKTVVTDNWCMIVMFFAPSCPFSAILASAFNLLPYAFPCLHAVAVDATHYSRLNLIYGVAGTPTVILFHNAKPVTRYDMENLDFLHLVQFVEASTNLNAVAIRDAELKQKGPLRTEPLRSVNYNLIGSWIFILVCFCYFLAKSEFSKRGWLVLKRLLKNQYVSRA</sequence>
<protein>
    <submittedName>
        <fullName evidence="6">Thioredoxin domain-containing protein</fullName>
    </submittedName>
</protein>
<feature type="chain" id="PRO_5043140106" evidence="2">
    <location>
        <begin position="21"/>
        <end position="266"/>
    </location>
</feature>
<reference evidence="6" key="1">
    <citation type="submission" date="2016-06" db="UniProtKB">
        <authorList>
            <consortium name="WormBaseParasite"/>
        </authorList>
    </citation>
    <scope>IDENTIFICATION</scope>
</reference>
<feature type="transmembrane region" description="Helical" evidence="1">
    <location>
        <begin position="224"/>
        <end position="242"/>
    </location>
</feature>
<keyword evidence="5" id="KW-1185">Reference proteome</keyword>
<dbReference type="Pfam" id="PF00085">
    <property type="entry name" value="Thioredoxin"/>
    <property type="match status" value="1"/>
</dbReference>
<evidence type="ECO:0000313" key="6">
    <source>
        <dbReference type="WBParaSite" id="SBAD_0000500401-mRNA-1"/>
    </source>
</evidence>
<proteinExistence type="predicted"/>
<keyword evidence="1" id="KW-1133">Transmembrane helix</keyword>
<dbReference type="InterPro" id="IPR042418">
    <property type="entry name" value="TXNDC15"/>
</dbReference>
<keyword evidence="1" id="KW-0472">Membrane</keyword>
<dbReference type="WBParaSite" id="SBAD_0000500401-mRNA-1">
    <property type="protein sequence ID" value="SBAD_0000500401-mRNA-1"/>
    <property type="gene ID" value="SBAD_0000500401"/>
</dbReference>
<evidence type="ECO:0000313" key="5">
    <source>
        <dbReference type="Proteomes" id="UP000270296"/>
    </source>
</evidence>
<dbReference type="SUPFAM" id="SSF52833">
    <property type="entry name" value="Thioredoxin-like"/>
    <property type="match status" value="1"/>
</dbReference>
<gene>
    <name evidence="4" type="ORF">SBAD_LOCUS4806</name>
</gene>
<keyword evidence="1" id="KW-0812">Transmembrane</keyword>
<keyword evidence="2" id="KW-0732">Signal</keyword>
<name>A0A183IMG0_9BILA</name>
<dbReference type="PANTHER" id="PTHR14684">
    <property type="entry name" value="THIOREDOXIN DOMAIN-CONTAINING PROTEIN 15"/>
    <property type="match status" value="1"/>
</dbReference>
<organism evidence="6">
    <name type="scientific">Soboliphyme baturini</name>
    <dbReference type="NCBI Taxonomy" id="241478"/>
    <lineage>
        <taxon>Eukaryota</taxon>
        <taxon>Metazoa</taxon>
        <taxon>Ecdysozoa</taxon>
        <taxon>Nematoda</taxon>
        <taxon>Enoplea</taxon>
        <taxon>Dorylaimia</taxon>
        <taxon>Dioctophymatida</taxon>
        <taxon>Dioctophymatoidea</taxon>
        <taxon>Soboliphymatidae</taxon>
        <taxon>Soboliphyme</taxon>
    </lineage>
</organism>
<evidence type="ECO:0000256" key="2">
    <source>
        <dbReference type="SAM" id="SignalP"/>
    </source>
</evidence>
<dbReference type="InterPro" id="IPR013766">
    <property type="entry name" value="Thioredoxin_domain"/>
</dbReference>
<dbReference type="AlphaFoldDB" id="A0A183IMG0"/>
<evidence type="ECO:0000259" key="3">
    <source>
        <dbReference type="Pfam" id="PF00085"/>
    </source>
</evidence>
<accession>A0A183IMG0</accession>
<feature type="domain" description="Thioredoxin" evidence="3">
    <location>
        <begin position="104"/>
        <end position="181"/>
    </location>
</feature>
<dbReference type="Gene3D" id="3.40.30.10">
    <property type="entry name" value="Glutaredoxin"/>
    <property type="match status" value="1"/>
</dbReference>
<dbReference type="GO" id="GO:0005929">
    <property type="term" value="C:cilium"/>
    <property type="evidence" value="ECO:0007669"/>
    <property type="project" value="TreeGrafter"/>
</dbReference>
<dbReference type="GO" id="GO:0060271">
    <property type="term" value="P:cilium assembly"/>
    <property type="evidence" value="ECO:0007669"/>
    <property type="project" value="TreeGrafter"/>
</dbReference>
<dbReference type="PANTHER" id="PTHR14684:SF2">
    <property type="entry name" value="THIOREDOXIN DOMAIN-CONTAINING PROTEIN 15"/>
    <property type="match status" value="1"/>
</dbReference>
<dbReference type="InterPro" id="IPR036249">
    <property type="entry name" value="Thioredoxin-like_sf"/>
</dbReference>
<dbReference type="Proteomes" id="UP000270296">
    <property type="component" value="Unassembled WGS sequence"/>
</dbReference>
<evidence type="ECO:0000256" key="1">
    <source>
        <dbReference type="SAM" id="Phobius"/>
    </source>
</evidence>
<feature type="signal peptide" evidence="2">
    <location>
        <begin position="1"/>
        <end position="20"/>
    </location>
</feature>
<evidence type="ECO:0000313" key="4">
    <source>
        <dbReference type="EMBL" id="VDP05449.1"/>
    </source>
</evidence>
<dbReference type="EMBL" id="UZAM01008559">
    <property type="protein sequence ID" value="VDP05449.1"/>
    <property type="molecule type" value="Genomic_DNA"/>
</dbReference>
<dbReference type="OrthoDB" id="1899781at2759"/>